<dbReference type="SUPFAM" id="SSF53335">
    <property type="entry name" value="S-adenosyl-L-methionine-dependent methyltransferases"/>
    <property type="match status" value="1"/>
</dbReference>
<dbReference type="EMBL" id="CP069370">
    <property type="protein sequence ID" value="QYZ70246.1"/>
    <property type="molecule type" value="Genomic_DNA"/>
</dbReference>
<organism evidence="1 2">
    <name type="scientific">Neotabrizicola shimadae</name>
    <dbReference type="NCBI Taxonomy" id="2807096"/>
    <lineage>
        <taxon>Bacteria</taxon>
        <taxon>Pseudomonadati</taxon>
        <taxon>Pseudomonadota</taxon>
        <taxon>Alphaproteobacteria</taxon>
        <taxon>Rhodobacterales</taxon>
        <taxon>Paracoccaceae</taxon>
        <taxon>Neotabrizicola</taxon>
    </lineage>
</organism>
<keyword evidence="1" id="KW-0808">Transferase</keyword>
<dbReference type="GO" id="GO:0032259">
    <property type="term" value="P:methylation"/>
    <property type="evidence" value="ECO:0007669"/>
    <property type="project" value="UniProtKB-KW"/>
</dbReference>
<dbReference type="Pfam" id="PF13489">
    <property type="entry name" value="Methyltransf_23"/>
    <property type="match status" value="1"/>
</dbReference>
<accession>A0A8G0ZRT2</accession>
<dbReference type="Proteomes" id="UP000826300">
    <property type="component" value="Chromosome"/>
</dbReference>
<keyword evidence="2" id="KW-1185">Reference proteome</keyword>
<dbReference type="RefSeq" id="WP_220662462.1">
    <property type="nucleotide sequence ID" value="NZ_CP069370.1"/>
</dbReference>
<evidence type="ECO:0000313" key="2">
    <source>
        <dbReference type="Proteomes" id="UP000826300"/>
    </source>
</evidence>
<dbReference type="KEGG" id="nsm:JO391_01525"/>
<dbReference type="Gene3D" id="3.40.50.150">
    <property type="entry name" value="Vaccinia Virus protein VP39"/>
    <property type="match status" value="1"/>
</dbReference>
<protein>
    <submittedName>
        <fullName evidence="1">Class I SAM-dependent methyltransferase</fullName>
    </submittedName>
</protein>
<reference evidence="1" key="1">
    <citation type="submission" date="2021-02" db="EMBL/GenBank/DDBJ databases">
        <title>Rhodobacter shimadae sp. nov., an aerobic anoxygenic phototrophic bacterium isolated from a hot spring.</title>
        <authorList>
            <person name="Muramatsu S."/>
            <person name="Haruta S."/>
            <person name="Hirose S."/>
            <person name="Hanada S."/>
        </authorList>
    </citation>
    <scope>NUCLEOTIDE SEQUENCE</scope>
    <source>
        <strain evidence="1">N10</strain>
    </source>
</reference>
<sequence>MMQTRFLEGPAVRWPDEAPGPVRATSLRLRSFDHLLRQVWPVPQGLHAVDLGAGHGMFAARARRHGFRVTAVDARDRWTPAEAIAGAAPVTGQEDDPDLVWVKEDARDHDLAPYDVIFIIGLIYHLPLAAQLDLLSRCAGRPTVVDTEIFDAADPAARACERLSPAIGAGFDGAFMRETGNHWSAADLTDSFWPTQDAFLAMCAQAGCQSVAMVDPPYRSRFGPRRWFVLDGPE</sequence>
<gene>
    <name evidence="1" type="ORF">JO391_01525</name>
</gene>
<proteinExistence type="predicted"/>
<keyword evidence="1" id="KW-0489">Methyltransferase</keyword>
<dbReference type="AlphaFoldDB" id="A0A8G0ZRT2"/>
<evidence type="ECO:0000313" key="1">
    <source>
        <dbReference type="EMBL" id="QYZ70246.1"/>
    </source>
</evidence>
<name>A0A8G0ZRT2_9RHOB</name>
<dbReference type="GO" id="GO:0008168">
    <property type="term" value="F:methyltransferase activity"/>
    <property type="evidence" value="ECO:0007669"/>
    <property type="project" value="UniProtKB-KW"/>
</dbReference>
<dbReference type="InterPro" id="IPR029063">
    <property type="entry name" value="SAM-dependent_MTases_sf"/>
</dbReference>
<dbReference type="CDD" id="cd02440">
    <property type="entry name" value="AdoMet_MTases"/>
    <property type="match status" value="1"/>
</dbReference>